<keyword evidence="3" id="KW-1185">Reference proteome</keyword>
<evidence type="ECO:0000256" key="1">
    <source>
        <dbReference type="SAM" id="MobiDB-lite"/>
    </source>
</evidence>
<dbReference type="Proteomes" id="UP000789901">
    <property type="component" value="Unassembled WGS sequence"/>
</dbReference>
<evidence type="ECO:0000313" key="3">
    <source>
        <dbReference type="Proteomes" id="UP000789901"/>
    </source>
</evidence>
<feature type="region of interest" description="Disordered" evidence="1">
    <location>
        <begin position="127"/>
        <end position="160"/>
    </location>
</feature>
<sequence>MKTITTIRDRDFMITIIQDNFEPGFLCHSEDLRSKLCKSSSEAITSFTNNEAIVKIYQNFQKVYIFGDASPNTVWNKVGILAQFTGNTLFGLEHEHTKSAIEKEQTTHGTVDDWQTLLRHTGCSNITPFRKESKDDTTQDFESPPIEVEPPKVDINDQDT</sequence>
<reference evidence="2 3" key="1">
    <citation type="submission" date="2021-06" db="EMBL/GenBank/DDBJ databases">
        <authorList>
            <person name="Kallberg Y."/>
            <person name="Tangrot J."/>
            <person name="Rosling A."/>
        </authorList>
    </citation>
    <scope>NUCLEOTIDE SEQUENCE [LARGE SCALE GENOMIC DNA]</scope>
    <source>
        <strain evidence="2 3">120-4 pot B 10/14</strain>
    </source>
</reference>
<comment type="caution">
    <text evidence="2">The sequence shown here is derived from an EMBL/GenBank/DDBJ whole genome shotgun (WGS) entry which is preliminary data.</text>
</comment>
<gene>
    <name evidence="2" type="ORF">GMARGA_LOCUS10027</name>
</gene>
<evidence type="ECO:0000313" key="2">
    <source>
        <dbReference type="EMBL" id="CAG8663726.1"/>
    </source>
</evidence>
<organism evidence="2 3">
    <name type="scientific">Gigaspora margarita</name>
    <dbReference type="NCBI Taxonomy" id="4874"/>
    <lineage>
        <taxon>Eukaryota</taxon>
        <taxon>Fungi</taxon>
        <taxon>Fungi incertae sedis</taxon>
        <taxon>Mucoromycota</taxon>
        <taxon>Glomeromycotina</taxon>
        <taxon>Glomeromycetes</taxon>
        <taxon>Diversisporales</taxon>
        <taxon>Gigasporaceae</taxon>
        <taxon>Gigaspora</taxon>
    </lineage>
</organism>
<proteinExistence type="predicted"/>
<dbReference type="EMBL" id="CAJVQB010005517">
    <property type="protein sequence ID" value="CAG8663726.1"/>
    <property type="molecule type" value="Genomic_DNA"/>
</dbReference>
<name>A0ABN7US42_GIGMA</name>
<feature type="compositionally biased region" description="Basic and acidic residues" evidence="1">
    <location>
        <begin position="149"/>
        <end position="160"/>
    </location>
</feature>
<accession>A0ABN7US42</accession>
<protein>
    <submittedName>
        <fullName evidence="2">34041_t:CDS:1</fullName>
    </submittedName>
</protein>